<feature type="transmembrane region" description="Helical" evidence="7">
    <location>
        <begin position="110"/>
        <end position="128"/>
    </location>
</feature>
<dbReference type="AlphaFoldDB" id="A0A172WIW6"/>
<dbReference type="GeneID" id="28496488"/>
<evidence type="ECO:0000256" key="3">
    <source>
        <dbReference type="ARBA" id="ARBA00022475"/>
    </source>
</evidence>
<keyword evidence="10" id="KW-1185">Reference proteome</keyword>
<dbReference type="Pfam" id="PF03600">
    <property type="entry name" value="CitMHS"/>
    <property type="match status" value="1"/>
</dbReference>
<evidence type="ECO:0000256" key="2">
    <source>
        <dbReference type="ARBA" id="ARBA00022448"/>
    </source>
</evidence>
<dbReference type="Proteomes" id="UP000076969">
    <property type="component" value="Chromosome"/>
</dbReference>
<evidence type="ECO:0000313" key="9">
    <source>
        <dbReference type="EMBL" id="ANF23422.1"/>
    </source>
</evidence>
<dbReference type="PANTHER" id="PTHR43302:SF5">
    <property type="entry name" value="TRANSPORTER ARSB-RELATED"/>
    <property type="match status" value="1"/>
</dbReference>
<evidence type="ECO:0000256" key="7">
    <source>
        <dbReference type="SAM" id="Phobius"/>
    </source>
</evidence>
<dbReference type="GO" id="GO:0055085">
    <property type="term" value="P:transmembrane transport"/>
    <property type="evidence" value="ECO:0007669"/>
    <property type="project" value="InterPro"/>
</dbReference>
<proteinExistence type="predicted"/>
<feature type="transmembrane region" description="Helical" evidence="7">
    <location>
        <begin position="149"/>
        <end position="169"/>
    </location>
</feature>
<reference evidence="10" key="1">
    <citation type="journal article" date="2016" name="Syst. Appl. Microbiol.">
        <title>Thermococcus piezophilus sp. nov., a novel hyperthermophilic and piezophilic archaeon with a broad pressure range for growth, isolated from a deepest hydrothermal vent at the Mid-Cayman Rise.</title>
        <authorList>
            <person name="Dalmasso C."/>
            <person name="Oger P."/>
            <person name="Selva G."/>
            <person name="Courtine D."/>
            <person name="L'Haridon S."/>
            <person name="Garlaschelli A."/>
            <person name="Roussel E."/>
            <person name="Miyazaki J."/>
            <person name="Reveillaud J."/>
            <person name="Jebbar M."/>
            <person name="Takai K."/>
            <person name="Maignien L."/>
            <person name="Alain K."/>
        </authorList>
    </citation>
    <scope>NUCLEOTIDE SEQUENCE [LARGE SCALE GENOMIC DNA]</scope>
    <source>
        <strain evidence="10">CDGS</strain>
    </source>
</reference>
<evidence type="ECO:0000256" key="4">
    <source>
        <dbReference type="ARBA" id="ARBA00022692"/>
    </source>
</evidence>
<feature type="transmembrane region" description="Helical" evidence="7">
    <location>
        <begin position="78"/>
        <end position="104"/>
    </location>
</feature>
<feature type="transmembrane region" description="Helical" evidence="7">
    <location>
        <begin position="328"/>
        <end position="346"/>
    </location>
</feature>
<name>A0A172WIW6_9EURY</name>
<dbReference type="InterPro" id="IPR004680">
    <property type="entry name" value="Cit_transptr-like_dom"/>
</dbReference>
<accession>A0A172WIW6</accession>
<feature type="transmembrane region" description="Helical" evidence="7">
    <location>
        <begin position="189"/>
        <end position="217"/>
    </location>
</feature>
<dbReference type="STRING" id="1712654.A7C91_09800"/>
<gene>
    <name evidence="9" type="ORF">A7C91_09800</name>
</gene>
<keyword evidence="4 7" id="KW-0812">Transmembrane</keyword>
<evidence type="ECO:0000313" key="10">
    <source>
        <dbReference type="Proteomes" id="UP000076969"/>
    </source>
</evidence>
<dbReference type="RefSeq" id="WP_068667062.1">
    <property type="nucleotide sequence ID" value="NZ_CP015520.1"/>
</dbReference>
<feature type="transmembrane region" description="Helical" evidence="7">
    <location>
        <begin position="229"/>
        <end position="249"/>
    </location>
</feature>
<feature type="transmembrane region" description="Helical" evidence="7">
    <location>
        <begin position="40"/>
        <end position="57"/>
    </location>
</feature>
<feature type="domain" description="Citrate transporter-like" evidence="8">
    <location>
        <begin position="23"/>
        <end position="280"/>
    </location>
</feature>
<dbReference type="KEGG" id="tpie:A7C91_09800"/>
<keyword evidence="2" id="KW-0813">Transport</keyword>
<keyword evidence="6 7" id="KW-0472">Membrane</keyword>
<dbReference type="EMBL" id="CP015520">
    <property type="protein sequence ID" value="ANF23422.1"/>
    <property type="molecule type" value="Genomic_DNA"/>
</dbReference>
<dbReference type="GO" id="GO:0005886">
    <property type="term" value="C:plasma membrane"/>
    <property type="evidence" value="ECO:0007669"/>
    <property type="project" value="UniProtKB-SubCell"/>
</dbReference>
<evidence type="ECO:0000256" key="1">
    <source>
        <dbReference type="ARBA" id="ARBA00004651"/>
    </source>
</evidence>
<dbReference type="OrthoDB" id="86089at2157"/>
<protein>
    <recommendedName>
        <fullName evidence="8">Citrate transporter-like domain-containing protein</fullName>
    </recommendedName>
</protein>
<comment type="subcellular location">
    <subcellularLocation>
        <location evidence="1">Cell membrane</location>
        <topology evidence="1">Multi-pass membrane protein</topology>
    </subcellularLocation>
</comment>
<feature type="transmembrane region" description="Helical" evidence="7">
    <location>
        <begin position="12"/>
        <end position="28"/>
    </location>
</feature>
<evidence type="ECO:0000256" key="6">
    <source>
        <dbReference type="ARBA" id="ARBA00023136"/>
    </source>
</evidence>
<sequence length="347" mass="39273">MQLKLKKILIEEWLFSLSVSGLVLISLVTQRIPHYSTDDFQVVFTLFVFLVIVNGLQRENVLRFLAANFQGNLGAVKLVAITGILSIFVTNDAALITMVPLTLVIDFEDAALVVILETLMANAVSALTPFGNPQNLFIYYHYNVSPADFVHTILPFVLVMSLVILFMSLRVRANPEVEFSGKPSREGWIYVGMFLLFIAAVLKIVPLWVGVIVLGYALLFDRRRLRVDYFLLGTFLAFFGFTDNVSHLLRFELEFPHQTFFTAAFLSQIMSNVPSALLIADFTSDWKALLWGVNVGGFGTLIASLANLISYRIYSSHRNKERTYLIRFHLYSFSLFLLGIILYLVIE</sequence>
<evidence type="ECO:0000259" key="8">
    <source>
        <dbReference type="Pfam" id="PF03600"/>
    </source>
</evidence>
<evidence type="ECO:0000256" key="5">
    <source>
        <dbReference type="ARBA" id="ARBA00022989"/>
    </source>
</evidence>
<dbReference type="PANTHER" id="PTHR43302">
    <property type="entry name" value="TRANSPORTER ARSB-RELATED"/>
    <property type="match status" value="1"/>
</dbReference>
<organism evidence="9 10">
    <name type="scientific">Thermococcus piezophilus</name>
    <dbReference type="NCBI Taxonomy" id="1712654"/>
    <lineage>
        <taxon>Archaea</taxon>
        <taxon>Methanobacteriati</taxon>
        <taxon>Methanobacteriota</taxon>
        <taxon>Thermococci</taxon>
        <taxon>Thermococcales</taxon>
        <taxon>Thermococcaceae</taxon>
        <taxon>Thermococcus</taxon>
    </lineage>
</organism>
<feature type="transmembrane region" description="Helical" evidence="7">
    <location>
        <begin position="288"/>
        <end position="308"/>
    </location>
</feature>
<keyword evidence="5 7" id="KW-1133">Transmembrane helix</keyword>
<keyword evidence="3" id="KW-1003">Cell membrane</keyword>